<evidence type="ECO:0000256" key="7">
    <source>
        <dbReference type="RuleBase" id="RU363032"/>
    </source>
</evidence>
<evidence type="ECO:0000259" key="8">
    <source>
        <dbReference type="PROSITE" id="PS50928"/>
    </source>
</evidence>
<sequence>MRSALRGAIGVAGFLLLWEAAGHAGFAPQNLFPPVSMVFARLGELLATEEFLREIIATVLAWLIALAVATGIAVPLGLLLGSYPAVRRATKVLVEFIRPVPPVALIPLLIVLIGNGPETKISLAVFGALWPILFNTIYALDELEPMYVETARSFGLGRAAIMTRVALPNALPFIFTGVRISASIALILVISVELRGGGTAGIGYWMLGVSQGIRQMDLVLAGTLVAGVIGLLSNYGLEWLQRRLFGWNEIAQEAR</sequence>
<keyword evidence="4 7" id="KW-0812">Transmembrane</keyword>
<feature type="transmembrane region" description="Helical" evidence="7">
    <location>
        <begin position="121"/>
        <end position="140"/>
    </location>
</feature>
<keyword evidence="6 7" id="KW-0472">Membrane</keyword>
<dbReference type="CDD" id="cd06261">
    <property type="entry name" value="TM_PBP2"/>
    <property type="match status" value="1"/>
</dbReference>
<comment type="caution">
    <text evidence="9">The sequence shown here is derived from an EMBL/GenBank/DDBJ whole genome shotgun (WGS) entry which is preliminary data.</text>
</comment>
<reference evidence="9 10" key="1">
    <citation type="submission" date="2022-06" db="EMBL/GenBank/DDBJ databases">
        <title>Genomic Encyclopedia of Type Strains, Phase I: the one thousand microbial genomes (KMG-I) project.</title>
        <authorList>
            <person name="Kyrpides N."/>
        </authorList>
    </citation>
    <scope>NUCLEOTIDE SEQUENCE [LARGE SCALE GENOMIC DNA]</scope>
    <source>
        <strain evidence="9 10">DSM 43889</strain>
    </source>
</reference>
<dbReference type="SUPFAM" id="SSF161098">
    <property type="entry name" value="MetI-like"/>
    <property type="match status" value="1"/>
</dbReference>
<keyword evidence="3" id="KW-1003">Cell membrane</keyword>
<protein>
    <submittedName>
        <fullName evidence="9">NitT/TauT family transport system permease protein</fullName>
    </submittedName>
</protein>
<evidence type="ECO:0000313" key="9">
    <source>
        <dbReference type="EMBL" id="MCP2332578.1"/>
    </source>
</evidence>
<keyword evidence="5 7" id="KW-1133">Transmembrane helix</keyword>
<evidence type="ECO:0000256" key="3">
    <source>
        <dbReference type="ARBA" id="ARBA00022475"/>
    </source>
</evidence>
<dbReference type="PANTHER" id="PTHR30151:SF0">
    <property type="entry name" value="ABC TRANSPORTER PERMEASE PROTEIN MJ0413-RELATED"/>
    <property type="match status" value="1"/>
</dbReference>
<evidence type="ECO:0000256" key="6">
    <source>
        <dbReference type="ARBA" id="ARBA00023136"/>
    </source>
</evidence>
<dbReference type="PROSITE" id="PS50928">
    <property type="entry name" value="ABC_TM1"/>
    <property type="match status" value="1"/>
</dbReference>
<dbReference type="EMBL" id="AUBJ02000001">
    <property type="protein sequence ID" value="MCP2332578.1"/>
    <property type="molecule type" value="Genomic_DNA"/>
</dbReference>
<dbReference type="InterPro" id="IPR000515">
    <property type="entry name" value="MetI-like"/>
</dbReference>
<evidence type="ECO:0000256" key="5">
    <source>
        <dbReference type="ARBA" id="ARBA00022989"/>
    </source>
</evidence>
<evidence type="ECO:0000256" key="2">
    <source>
        <dbReference type="ARBA" id="ARBA00022448"/>
    </source>
</evidence>
<proteinExistence type="inferred from homology"/>
<feature type="transmembrane region" description="Helical" evidence="7">
    <location>
        <begin position="55"/>
        <end position="80"/>
    </location>
</feature>
<comment type="subcellular location">
    <subcellularLocation>
        <location evidence="1 7">Cell membrane</location>
        <topology evidence="1 7">Multi-pass membrane protein</topology>
    </subcellularLocation>
</comment>
<dbReference type="Pfam" id="PF00528">
    <property type="entry name" value="BPD_transp_1"/>
    <property type="match status" value="1"/>
</dbReference>
<name>A0ABT1JK74_ACTCY</name>
<keyword evidence="10" id="KW-1185">Reference proteome</keyword>
<keyword evidence="2 7" id="KW-0813">Transport</keyword>
<evidence type="ECO:0000313" key="10">
    <source>
        <dbReference type="Proteomes" id="UP000791080"/>
    </source>
</evidence>
<organism evidence="9 10">
    <name type="scientific">Actinoalloteichus caeruleus DSM 43889</name>
    <dbReference type="NCBI Taxonomy" id="1120930"/>
    <lineage>
        <taxon>Bacteria</taxon>
        <taxon>Bacillati</taxon>
        <taxon>Actinomycetota</taxon>
        <taxon>Actinomycetes</taxon>
        <taxon>Pseudonocardiales</taxon>
        <taxon>Pseudonocardiaceae</taxon>
        <taxon>Actinoalloteichus</taxon>
        <taxon>Actinoalloteichus cyanogriseus</taxon>
    </lineage>
</organism>
<gene>
    <name evidence="9" type="ORF">G443_002848</name>
</gene>
<evidence type="ECO:0000256" key="4">
    <source>
        <dbReference type="ARBA" id="ARBA00022692"/>
    </source>
</evidence>
<dbReference type="Gene3D" id="1.10.3720.10">
    <property type="entry name" value="MetI-like"/>
    <property type="match status" value="1"/>
</dbReference>
<dbReference type="InterPro" id="IPR035906">
    <property type="entry name" value="MetI-like_sf"/>
</dbReference>
<comment type="similarity">
    <text evidence="7">Belongs to the binding-protein-dependent transport system permease family.</text>
</comment>
<feature type="transmembrane region" description="Helical" evidence="7">
    <location>
        <begin position="92"/>
        <end position="115"/>
    </location>
</feature>
<feature type="transmembrane region" description="Helical" evidence="7">
    <location>
        <begin position="218"/>
        <end position="237"/>
    </location>
</feature>
<dbReference type="RefSeq" id="WP_026417535.1">
    <property type="nucleotide sequence ID" value="NZ_AUBJ02000001.1"/>
</dbReference>
<feature type="domain" description="ABC transmembrane type-1" evidence="8">
    <location>
        <begin position="55"/>
        <end position="237"/>
    </location>
</feature>
<dbReference type="Proteomes" id="UP000791080">
    <property type="component" value="Unassembled WGS sequence"/>
</dbReference>
<dbReference type="PANTHER" id="PTHR30151">
    <property type="entry name" value="ALKANE SULFONATE ABC TRANSPORTER-RELATED, MEMBRANE SUBUNIT"/>
    <property type="match status" value="1"/>
</dbReference>
<accession>A0ABT1JK74</accession>
<evidence type="ECO:0000256" key="1">
    <source>
        <dbReference type="ARBA" id="ARBA00004651"/>
    </source>
</evidence>